<evidence type="ECO:0000313" key="3">
    <source>
        <dbReference type="Proteomes" id="UP000694425"/>
    </source>
</evidence>
<reference evidence="2" key="2">
    <citation type="submission" date="2025-09" db="UniProtKB">
        <authorList>
            <consortium name="Ensembl"/>
        </authorList>
    </citation>
    <scope>IDENTIFICATION</scope>
</reference>
<keyword evidence="1" id="KW-1133">Transmembrane helix</keyword>
<evidence type="ECO:0000256" key="1">
    <source>
        <dbReference type="SAM" id="Phobius"/>
    </source>
</evidence>
<name>A0A8C7EQ52_NEOVI</name>
<keyword evidence="1" id="KW-0812">Transmembrane</keyword>
<dbReference type="GeneTree" id="ENSGT01000000220992"/>
<keyword evidence="1" id="KW-0472">Membrane</keyword>
<dbReference type="AlphaFoldDB" id="A0A8C7EQ52"/>
<dbReference type="Proteomes" id="UP000694425">
    <property type="component" value="Unplaced"/>
</dbReference>
<sequence length="120" mass="13609">MGKGARCQEADNIQYTIYNIQCKKFQQVRGALRVNALASKQRIRNWVLVILAGLGVSGYLRPKAQPKTLVLPPQFVDDVISCPDGMFPEMSIRLSRPNHTSAMLPIFDIFHNEMLNKYLC</sequence>
<keyword evidence="3" id="KW-1185">Reference proteome</keyword>
<reference evidence="2" key="1">
    <citation type="submission" date="2025-08" db="UniProtKB">
        <authorList>
            <consortium name="Ensembl"/>
        </authorList>
    </citation>
    <scope>IDENTIFICATION</scope>
</reference>
<dbReference type="Ensembl" id="ENSNVIT00000017096.1">
    <property type="protein sequence ID" value="ENSNVIP00000014646.1"/>
    <property type="gene ID" value="ENSNVIG00000011507.1"/>
</dbReference>
<evidence type="ECO:0000313" key="2">
    <source>
        <dbReference type="Ensembl" id="ENSNVIP00000014646.1"/>
    </source>
</evidence>
<proteinExistence type="predicted"/>
<protein>
    <submittedName>
        <fullName evidence="2">Uncharacterized protein</fullName>
    </submittedName>
</protein>
<organism evidence="2 3">
    <name type="scientific">Neovison vison</name>
    <name type="common">American mink</name>
    <name type="synonym">Mustela vison</name>
    <dbReference type="NCBI Taxonomy" id="452646"/>
    <lineage>
        <taxon>Eukaryota</taxon>
        <taxon>Metazoa</taxon>
        <taxon>Chordata</taxon>
        <taxon>Craniata</taxon>
        <taxon>Vertebrata</taxon>
        <taxon>Euteleostomi</taxon>
        <taxon>Mammalia</taxon>
        <taxon>Eutheria</taxon>
        <taxon>Laurasiatheria</taxon>
        <taxon>Carnivora</taxon>
        <taxon>Caniformia</taxon>
        <taxon>Musteloidea</taxon>
        <taxon>Mustelidae</taxon>
        <taxon>Mustelinae</taxon>
        <taxon>Neogale</taxon>
    </lineage>
</organism>
<feature type="transmembrane region" description="Helical" evidence="1">
    <location>
        <begin position="43"/>
        <end position="60"/>
    </location>
</feature>
<accession>A0A8C7EQ52</accession>